<feature type="compositionally biased region" description="Acidic residues" evidence="4">
    <location>
        <begin position="210"/>
        <end position="221"/>
    </location>
</feature>
<dbReference type="Proteomes" id="UP001318300">
    <property type="component" value="Unassembled WGS sequence"/>
</dbReference>
<evidence type="ECO:0000256" key="3">
    <source>
        <dbReference type="ARBA" id="ARBA00022801"/>
    </source>
</evidence>
<keyword evidence="2" id="KW-0645">Protease</keyword>
<dbReference type="InterPro" id="IPR006433">
    <property type="entry name" value="Prohead_protease"/>
</dbReference>
<sequence length="267" mass="28731">MTTIKTAPLRGVKAGPEDGLAEGEFLVYPSTFTRTPDSYGDVVAKGAFTDTITEWKESGNVLPGLYGHRLDDPDFYVASATDQGEDEHGWWVKGVFDLESPKGAQVYRLVKGRRLTQLSFAFDVLDEGSVELDGGEKANELRKLKVYEFSFVPIGANQDTSVVAVKAAADRLFTEVKAGRVFSAKNEDELRTVLTSLDDARAGVTKLLAELDDPSAEDDPSGDGGGTESEASAGPAKDEEPSGAKSEEPIRASVELLKIRINMEGAH</sequence>
<feature type="compositionally biased region" description="Basic and acidic residues" evidence="4">
    <location>
        <begin position="236"/>
        <end position="250"/>
    </location>
</feature>
<accession>A0ABX0TCV8</accession>
<reference evidence="6 7" key="1">
    <citation type="submission" date="2020-03" db="EMBL/GenBank/DDBJ databases">
        <title>Above-ground endophytic microbial communities from plants in different locations in the United States.</title>
        <authorList>
            <person name="Frank C."/>
        </authorList>
    </citation>
    <scope>NUCLEOTIDE SEQUENCE [LARGE SCALE GENOMIC DNA]</scope>
    <source>
        <strain evidence="6 7">WW7</strain>
    </source>
</reference>
<evidence type="ECO:0000256" key="4">
    <source>
        <dbReference type="SAM" id="MobiDB-lite"/>
    </source>
</evidence>
<proteinExistence type="predicted"/>
<evidence type="ECO:0000259" key="5">
    <source>
        <dbReference type="Pfam" id="PF04586"/>
    </source>
</evidence>
<comment type="caution">
    <text evidence="6">The sequence shown here is derived from an EMBL/GenBank/DDBJ whole genome shotgun (WGS) entry which is preliminary data.</text>
</comment>
<dbReference type="Pfam" id="PF04586">
    <property type="entry name" value="Peptidase_S78"/>
    <property type="match status" value="1"/>
</dbReference>
<evidence type="ECO:0000313" key="6">
    <source>
        <dbReference type="EMBL" id="NII42291.1"/>
    </source>
</evidence>
<evidence type="ECO:0000313" key="7">
    <source>
        <dbReference type="Proteomes" id="UP001318300"/>
    </source>
</evidence>
<organism evidence="6 7">
    <name type="scientific">Curtobacterium salicis</name>
    <dbReference type="NCBI Taxonomy" id="1779862"/>
    <lineage>
        <taxon>Bacteria</taxon>
        <taxon>Bacillati</taxon>
        <taxon>Actinomycetota</taxon>
        <taxon>Actinomycetes</taxon>
        <taxon>Micrococcales</taxon>
        <taxon>Microbacteriaceae</taxon>
        <taxon>Curtobacterium</taxon>
    </lineage>
</organism>
<protein>
    <recommendedName>
        <fullName evidence="5">Prohead serine protease domain-containing protein</fullName>
    </recommendedName>
</protein>
<keyword evidence="7" id="KW-1185">Reference proteome</keyword>
<dbReference type="InterPro" id="IPR054613">
    <property type="entry name" value="Peptidase_S78_dom"/>
</dbReference>
<evidence type="ECO:0000256" key="1">
    <source>
        <dbReference type="ARBA" id="ARBA00022612"/>
    </source>
</evidence>
<dbReference type="RefSeq" id="WP_166781266.1">
    <property type="nucleotide sequence ID" value="NZ_JAAOYO010000004.1"/>
</dbReference>
<keyword evidence="3" id="KW-0378">Hydrolase</keyword>
<gene>
    <name evidence="6" type="ORF">E9228_002949</name>
</gene>
<feature type="region of interest" description="Disordered" evidence="4">
    <location>
        <begin position="209"/>
        <end position="251"/>
    </location>
</feature>
<evidence type="ECO:0000256" key="2">
    <source>
        <dbReference type="ARBA" id="ARBA00022670"/>
    </source>
</evidence>
<dbReference type="EMBL" id="JAAOYO010000004">
    <property type="protein sequence ID" value="NII42291.1"/>
    <property type="molecule type" value="Genomic_DNA"/>
</dbReference>
<feature type="domain" description="Prohead serine protease" evidence="5">
    <location>
        <begin position="28"/>
        <end position="167"/>
    </location>
</feature>
<dbReference type="NCBIfam" id="TIGR01543">
    <property type="entry name" value="proheadase_HK97"/>
    <property type="match status" value="1"/>
</dbReference>
<keyword evidence="1" id="KW-1188">Viral release from host cell</keyword>
<name>A0ABX0TCV8_9MICO</name>